<evidence type="ECO:0000313" key="2">
    <source>
        <dbReference type="EMBL" id="PVZ94327.1"/>
    </source>
</evidence>
<proteinExistence type="predicted"/>
<dbReference type="RefSeq" id="WP_116756839.1">
    <property type="nucleotide sequence ID" value="NZ_JBHUEX010000001.1"/>
</dbReference>
<evidence type="ECO:0000313" key="3">
    <source>
        <dbReference type="Proteomes" id="UP000244893"/>
    </source>
</evidence>
<dbReference type="InterPro" id="IPR046582">
    <property type="entry name" value="DUF6630"/>
</dbReference>
<organism evidence="2 3">
    <name type="scientific">Amnibacterium flavum</name>
    <dbReference type="NCBI Taxonomy" id="2173173"/>
    <lineage>
        <taxon>Bacteria</taxon>
        <taxon>Bacillati</taxon>
        <taxon>Actinomycetota</taxon>
        <taxon>Actinomycetes</taxon>
        <taxon>Micrococcales</taxon>
        <taxon>Microbacteriaceae</taxon>
        <taxon>Amnibacterium</taxon>
    </lineage>
</organism>
<accession>A0A2V1HVF6</accession>
<keyword evidence="3" id="KW-1185">Reference proteome</keyword>
<comment type="caution">
    <text evidence="2">The sequence shown here is derived from an EMBL/GenBank/DDBJ whole genome shotgun (WGS) entry which is preliminary data.</text>
</comment>
<gene>
    <name evidence="2" type="ORF">DDQ50_11400</name>
</gene>
<dbReference type="OrthoDB" id="7066412at2"/>
<sequence>MSDNNPHDAAAWKRLCSLIDDDPALWPSVEDALTEGDDAWEALIGGLDEAGALAYLDVSDTGMELVDALAGLPRVFAIQPEFGAVNDTDDLADAMSAADAILAESELRLIELEDDDEDAHALVVVPAAAVDEIRSLAVDLEKEVVAMDRGSS</sequence>
<dbReference type="Proteomes" id="UP000244893">
    <property type="component" value="Unassembled WGS sequence"/>
</dbReference>
<protein>
    <recommendedName>
        <fullName evidence="1">DUF6630 domain-containing protein</fullName>
    </recommendedName>
</protein>
<reference evidence="2 3" key="1">
    <citation type="submission" date="2018-05" db="EMBL/GenBank/DDBJ databases">
        <title>Amnibacterium sp. M8JJ-5, whole genome shotgun sequence.</title>
        <authorList>
            <person name="Tuo L."/>
        </authorList>
    </citation>
    <scope>NUCLEOTIDE SEQUENCE [LARGE SCALE GENOMIC DNA]</scope>
    <source>
        <strain evidence="2 3">M8JJ-5</strain>
    </source>
</reference>
<dbReference type="Pfam" id="PF20335">
    <property type="entry name" value="DUF6630"/>
    <property type="match status" value="1"/>
</dbReference>
<evidence type="ECO:0000259" key="1">
    <source>
        <dbReference type="Pfam" id="PF20335"/>
    </source>
</evidence>
<dbReference type="AlphaFoldDB" id="A0A2V1HVF6"/>
<feature type="domain" description="DUF6630" evidence="1">
    <location>
        <begin position="11"/>
        <end position="144"/>
    </location>
</feature>
<dbReference type="EMBL" id="QEOP01000002">
    <property type="protein sequence ID" value="PVZ94327.1"/>
    <property type="molecule type" value="Genomic_DNA"/>
</dbReference>
<name>A0A2V1HVF6_9MICO</name>